<dbReference type="InterPro" id="IPR032466">
    <property type="entry name" value="Metal_Hydrolase"/>
</dbReference>
<proteinExistence type="predicted"/>
<dbReference type="PANTHER" id="PTHR22642:SF2">
    <property type="entry name" value="PROTEIN LONG AFTER FAR-RED 3"/>
    <property type="match status" value="1"/>
</dbReference>
<organism evidence="2 3">
    <name type="scientific">Sediminicola luteus</name>
    <dbReference type="NCBI Taxonomy" id="319238"/>
    <lineage>
        <taxon>Bacteria</taxon>
        <taxon>Pseudomonadati</taxon>
        <taxon>Bacteroidota</taxon>
        <taxon>Flavobacteriia</taxon>
        <taxon>Flavobacteriales</taxon>
        <taxon>Flavobacteriaceae</taxon>
        <taxon>Sediminicola</taxon>
    </lineage>
</organism>
<evidence type="ECO:0000313" key="2">
    <source>
        <dbReference type="EMBL" id="PCE62820.1"/>
    </source>
</evidence>
<dbReference type="SUPFAM" id="SSF51556">
    <property type="entry name" value="Metallo-dependent hydrolases"/>
    <property type="match status" value="1"/>
</dbReference>
<dbReference type="EMBL" id="NBWU01000007">
    <property type="protein sequence ID" value="PCE62820.1"/>
    <property type="molecule type" value="Genomic_DNA"/>
</dbReference>
<gene>
    <name evidence="2" type="ORF">B7P33_16195</name>
</gene>
<dbReference type="CDD" id="cd01300">
    <property type="entry name" value="YtcJ_like"/>
    <property type="match status" value="1"/>
</dbReference>
<dbReference type="Gene3D" id="2.30.40.10">
    <property type="entry name" value="Urease, subunit C, domain 1"/>
    <property type="match status" value="1"/>
</dbReference>
<sequence>MKTFTFIGILLCLSLFSCQKTEKNEAHTIFYGGDIITMVSPEQPAPEALVVTDGKIVFTGSKSEALKMQGDSTKLVNLEGKTLLPGFLDPHSHFNNAPQIVNWVNVSAPPVGNIKTIDDIVNAIKAHVTDKKPAKGEWIIGYGYDGNMLKEGRELTKKDLDPHFPDNPIMLIHVSNHGAVLNSAAFIDVDITAETETPPSGIILREPGGNEPAGLIMETAFIPVFKGMPKPPEAEHLANFKPAQIEYAKWGFTTVHEGATPYKDLQIIKKANEQDLLFLDVIAYPLFTEMDKVVGKETFGAYDKRLKIGGIKVLLDGSPQAKTALKCTPYLTGGPNGEADWRGESTITAEEYAEIMKVCYDNGIQLNTHVNADCAIKMMLDGMDSIGYNSQKDLRWVAIHAQFMHPDYLPRFAKHQIIPSFFSNHTFFFADTHLENFGPEMTHFIDPFKAAIEAGLTPTNHSDYSVTPLDPFFGIWTACVREARSGTIIGENQRITVYQALEAITKNVAYQYHEEDRKGTLEVGKLADLVILDKNPLAIELDAIRNLQVMETLKEGKTVYKR</sequence>
<dbReference type="InterPro" id="IPR011059">
    <property type="entry name" value="Metal-dep_hydrolase_composite"/>
</dbReference>
<dbReference type="SUPFAM" id="SSF51338">
    <property type="entry name" value="Composite domain of metallo-dependent hydrolases"/>
    <property type="match status" value="1"/>
</dbReference>
<feature type="domain" description="Amidohydrolase 3" evidence="1">
    <location>
        <begin position="75"/>
        <end position="560"/>
    </location>
</feature>
<accession>A0A2A4G4B9</accession>
<evidence type="ECO:0000313" key="3">
    <source>
        <dbReference type="Proteomes" id="UP000219559"/>
    </source>
</evidence>
<protein>
    <recommendedName>
        <fullName evidence="1">Amidohydrolase 3 domain-containing protein</fullName>
    </recommendedName>
</protein>
<reference evidence="2 3" key="1">
    <citation type="submission" date="2017-04" db="EMBL/GenBank/DDBJ databases">
        <title>A new member of the family Flavobacteriaceae isolated from ascidians.</title>
        <authorList>
            <person name="Chen L."/>
        </authorList>
    </citation>
    <scope>NUCLEOTIDE SEQUENCE [LARGE SCALE GENOMIC DNA]</scope>
    <source>
        <strain evidence="2 3">HQA918</strain>
    </source>
</reference>
<dbReference type="Proteomes" id="UP000219559">
    <property type="component" value="Unassembled WGS sequence"/>
</dbReference>
<dbReference type="InterPro" id="IPR013108">
    <property type="entry name" value="Amidohydro_3"/>
</dbReference>
<dbReference type="Gene3D" id="3.20.20.140">
    <property type="entry name" value="Metal-dependent hydrolases"/>
    <property type="match status" value="1"/>
</dbReference>
<evidence type="ECO:0000259" key="1">
    <source>
        <dbReference type="Pfam" id="PF07969"/>
    </source>
</evidence>
<dbReference type="AlphaFoldDB" id="A0A2A4G4B9"/>
<comment type="caution">
    <text evidence="2">The sequence shown here is derived from an EMBL/GenBank/DDBJ whole genome shotgun (WGS) entry which is preliminary data.</text>
</comment>
<name>A0A2A4G4B9_9FLAO</name>
<dbReference type="PROSITE" id="PS51257">
    <property type="entry name" value="PROKAR_LIPOPROTEIN"/>
    <property type="match status" value="1"/>
</dbReference>
<dbReference type="GO" id="GO:0016810">
    <property type="term" value="F:hydrolase activity, acting on carbon-nitrogen (but not peptide) bonds"/>
    <property type="evidence" value="ECO:0007669"/>
    <property type="project" value="InterPro"/>
</dbReference>
<dbReference type="OrthoDB" id="9767366at2"/>
<dbReference type="InterPro" id="IPR033932">
    <property type="entry name" value="YtcJ-like"/>
</dbReference>
<dbReference type="Pfam" id="PF07969">
    <property type="entry name" value="Amidohydro_3"/>
    <property type="match status" value="1"/>
</dbReference>
<dbReference type="RefSeq" id="WP_097440931.1">
    <property type="nucleotide sequence ID" value="NZ_KZ300477.1"/>
</dbReference>
<dbReference type="Gene3D" id="3.10.310.70">
    <property type="match status" value="1"/>
</dbReference>
<keyword evidence="3" id="KW-1185">Reference proteome</keyword>
<dbReference type="PANTHER" id="PTHR22642">
    <property type="entry name" value="IMIDAZOLONEPROPIONASE"/>
    <property type="match status" value="1"/>
</dbReference>